<organism evidence="2 3">
    <name type="scientific">Schizosaccharomyces octosporus (strain yFS286)</name>
    <name type="common">Fission yeast</name>
    <name type="synonym">Octosporomyces octosporus</name>
    <dbReference type="NCBI Taxonomy" id="483514"/>
    <lineage>
        <taxon>Eukaryota</taxon>
        <taxon>Fungi</taxon>
        <taxon>Dikarya</taxon>
        <taxon>Ascomycota</taxon>
        <taxon>Taphrinomycotina</taxon>
        <taxon>Schizosaccharomycetes</taxon>
        <taxon>Schizosaccharomycetales</taxon>
        <taxon>Schizosaccharomycetaceae</taxon>
        <taxon>Schizosaccharomyces</taxon>
    </lineage>
</organism>
<dbReference type="RefSeq" id="XP_013019646.1">
    <property type="nucleotide sequence ID" value="XM_013164192.1"/>
</dbReference>
<protein>
    <submittedName>
        <fullName evidence="2">Uncharacterized protein</fullName>
    </submittedName>
</protein>
<dbReference type="AlphaFoldDB" id="S9PP60"/>
<proteinExistence type="predicted"/>
<dbReference type="Proteomes" id="UP000016088">
    <property type="component" value="Unassembled WGS sequence"/>
</dbReference>
<evidence type="ECO:0000313" key="2">
    <source>
        <dbReference type="EMBL" id="EPX71016.1"/>
    </source>
</evidence>
<dbReference type="VEuPathDB" id="FungiDB:SOCG_01237"/>
<keyword evidence="1" id="KW-0175">Coiled coil</keyword>
<feature type="coiled-coil region" evidence="1">
    <location>
        <begin position="102"/>
        <end position="129"/>
    </location>
</feature>
<gene>
    <name evidence="2" type="ORF">SOCG_01237</name>
</gene>
<reference evidence="2 3" key="1">
    <citation type="journal article" date="2011" name="Science">
        <title>Comparative functional genomics of the fission yeasts.</title>
        <authorList>
            <person name="Rhind N."/>
            <person name="Chen Z."/>
            <person name="Yassour M."/>
            <person name="Thompson D.A."/>
            <person name="Haas B.J."/>
            <person name="Habib N."/>
            <person name="Wapinski I."/>
            <person name="Roy S."/>
            <person name="Lin M.F."/>
            <person name="Heiman D.I."/>
            <person name="Young S.K."/>
            <person name="Furuya K."/>
            <person name="Guo Y."/>
            <person name="Pidoux A."/>
            <person name="Chen H.M."/>
            <person name="Robbertse B."/>
            <person name="Goldberg J.M."/>
            <person name="Aoki K."/>
            <person name="Bayne E.H."/>
            <person name="Berlin A.M."/>
            <person name="Desjardins C.A."/>
            <person name="Dobbs E."/>
            <person name="Dukaj L."/>
            <person name="Fan L."/>
            <person name="FitzGerald M.G."/>
            <person name="French C."/>
            <person name="Gujja S."/>
            <person name="Hansen K."/>
            <person name="Keifenheim D."/>
            <person name="Levin J.Z."/>
            <person name="Mosher R.A."/>
            <person name="Mueller C.A."/>
            <person name="Pfiffner J."/>
            <person name="Priest M."/>
            <person name="Russ C."/>
            <person name="Smialowska A."/>
            <person name="Swoboda P."/>
            <person name="Sykes S.M."/>
            <person name="Vaughn M."/>
            <person name="Vengrova S."/>
            <person name="Yoder R."/>
            <person name="Zeng Q."/>
            <person name="Allshire R."/>
            <person name="Baulcombe D."/>
            <person name="Birren B.W."/>
            <person name="Brown W."/>
            <person name="Ekwall K."/>
            <person name="Kellis M."/>
            <person name="Leatherwood J."/>
            <person name="Levin H."/>
            <person name="Margalit H."/>
            <person name="Martienssen R."/>
            <person name="Nieduszynski C.A."/>
            <person name="Spatafora J.W."/>
            <person name="Friedman N."/>
            <person name="Dalgaard J.Z."/>
            <person name="Baumann P."/>
            <person name="Niki H."/>
            <person name="Regev A."/>
            <person name="Nusbaum C."/>
        </authorList>
    </citation>
    <scope>NUCLEOTIDE SEQUENCE [LARGE SCALE GENOMIC DNA]</scope>
    <source>
        <strain evidence="3">yFS286</strain>
    </source>
</reference>
<dbReference type="GeneID" id="25030219"/>
<accession>S9PP60</accession>
<sequence length="216" mass="24971">MTDNEIPLSEKEMTVQRLSFISKEELWKLISTGHIDIQKYSNLPCKVSPNTEEKRHTCELSPVIAEHISYPVRKIDLPKKAVESLSLSTISNDEFQNQAWLLQQQQAKLTAMQASLERVNLELTALTERIILLYYKENCRVGALSIKRSLASLIRPFLYCLKLFLKNSVVFLAACYFMKSPSSKWILDCIRQAFLLLRHLTRFPAIRFSTLHLLLN</sequence>
<keyword evidence="3" id="KW-1185">Reference proteome</keyword>
<dbReference type="EMBL" id="KE503208">
    <property type="protein sequence ID" value="EPX71016.1"/>
    <property type="molecule type" value="Genomic_DNA"/>
</dbReference>
<evidence type="ECO:0000256" key="1">
    <source>
        <dbReference type="SAM" id="Coils"/>
    </source>
</evidence>
<dbReference type="OrthoDB" id="5398482at2759"/>
<dbReference type="OMA" id="ACYFMKS"/>
<name>S9PP60_SCHOY</name>
<evidence type="ECO:0000313" key="3">
    <source>
        <dbReference type="Proteomes" id="UP000016088"/>
    </source>
</evidence>
<dbReference type="HOGENOM" id="CLU_1278286_0_0_1"/>